<accession>A0AAD5BC97</accession>
<dbReference type="AlphaFoldDB" id="A0AAD5BC97"/>
<proteinExistence type="predicted"/>
<evidence type="ECO:0000256" key="2">
    <source>
        <dbReference type="SAM" id="SignalP"/>
    </source>
</evidence>
<organism evidence="3 4">
    <name type="scientific">Candida theae</name>
    <dbReference type="NCBI Taxonomy" id="1198502"/>
    <lineage>
        <taxon>Eukaryota</taxon>
        <taxon>Fungi</taxon>
        <taxon>Dikarya</taxon>
        <taxon>Ascomycota</taxon>
        <taxon>Saccharomycotina</taxon>
        <taxon>Pichiomycetes</taxon>
        <taxon>Debaryomycetaceae</taxon>
        <taxon>Candida/Lodderomyces clade</taxon>
        <taxon>Candida</taxon>
    </lineage>
</organism>
<keyword evidence="4" id="KW-1185">Reference proteome</keyword>
<dbReference type="GeneID" id="76151838"/>
<feature type="compositionally biased region" description="Low complexity" evidence="1">
    <location>
        <begin position="109"/>
        <end position="122"/>
    </location>
</feature>
<dbReference type="RefSeq" id="XP_051607644.1">
    <property type="nucleotide sequence ID" value="XM_051753235.1"/>
</dbReference>
<feature type="signal peptide" evidence="2">
    <location>
        <begin position="1"/>
        <end position="18"/>
    </location>
</feature>
<evidence type="ECO:0000256" key="1">
    <source>
        <dbReference type="SAM" id="MobiDB-lite"/>
    </source>
</evidence>
<evidence type="ECO:0000313" key="3">
    <source>
        <dbReference type="EMBL" id="KAI5954757.1"/>
    </source>
</evidence>
<sequence>MQFTSLVTVASLSAFASAAAYANGTVVTVDVTVTGYTTYCPEPTTLTITVCDQDICKASEIEVNEPKTITVTEECVIPTSYTTNEITITKTVCDECEKTAAPEEEEAPAKAAPAESEAPSSVAVAPLEIDTTSTVYQNVTSYEGAGAKNAAGVAAGLVAIAAALL</sequence>
<name>A0AAD5BC97_9ASCO</name>
<reference evidence="3 4" key="1">
    <citation type="journal article" date="2022" name="DNA Res.">
        <title>Genome analysis of five recently described species of the CUG-Ser clade uncovers Candida theae as a new hybrid lineage with pathogenic potential in the Candida parapsilosis species complex.</title>
        <authorList>
            <person name="Mixao V."/>
            <person name="Del Olmo V."/>
            <person name="Hegedusova E."/>
            <person name="Saus E."/>
            <person name="Pryszcz L."/>
            <person name="Cillingova A."/>
            <person name="Nosek J."/>
            <person name="Gabaldon T."/>
        </authorList>
    </citation>
    <scope>NUCLEOTIDE SEQUENCE [LARGE SCALE GENOMIC DNA]</scope>
    <source>
        <strain evidence="3 4">CBS 12239</strain>
    </source>
</reference>
<feature type="region of interest" description="Disordered" evidence="1">
    <location>
        <begin position="99"/>
        <end position="122"/>
    </location>
</feature>
<dbReference type="Proteomes" id="UP001204833">
    <property type="component" value="Unassembled WGS sequence"/>
</dbReference>
<protein>
    <submittedName>
        <fullName evidence="3">Uncharacterized protein</fullName>
    </submittedName>
</protein>
<comment type="caution">
    <text evidence="3">The sequence shown here is derived from an EMBL/GenBank/DDBJ whole genome shotgun (WGS) entry which is preliminary data.</text>
</comment>
<dbReference type="EMBL" id="JAIHNG010000133">
    <property type="protein sequence ID" value="KAI5954757.1"/>
    <property type="molecule type" value="Genomic_DNA"/>
</dbReference>
<feature type="chain" id="PRO_5042209102" evidence="2">
    <location>
        <begin position="19"/>
        <end position="165"/>
    </location>
</feature>
<evidence type="ECO:0000313" key="4">
    <source>
        <dbReference type="Proteomes" id="UP001204833"/>
    </source>
</evidence>
<keyword evidence="2" id="KW-0732">Signal</keyword>
<gene>
    <name evidence="3" type="ORF">KGF57_003780</name>
</gene>